<sequence>MNTIHIRIHLSTLRKIRRCFFERKDETCASYFKRLAEHLENEKRI</sequence>
<name>A0A0F9PEV5_9ZZZZ</name>
<accession>A0A0F9PEV5</accession>
<dbReference type="AlphaFoldDB" id="A0A0F9PEV5"/>
<gene>
    <name evidence="1" type="ORF">LCGC14_0851960</name>
</gene>
<evidence type="ECO:0000313" key="1">
    <source>
        <dbReference type="EMBL" id="KKN28684.1"/>
    </source>
</evidence>
<organism evidence="1">
    <name type="scientific">marine sediment metagenome</name>
    <dbReference type="NCBI Taxonomy" id="412755"/>
    <lineage>
        <taxon>unclassified sequences</taxon>
        <taxon>metagenomes</taxon>
        <taxon>ecological metagenomes</taxon>
    </lineage>
</organism>
<reference evidence="1" key="1">
    <citation type="journal article" date="2015" name="Nature">
        <title>Complex archaea that bridge the gap between prokaryotes and eukaryotes.</title>
        <authorList>
            <person name="Spang A."/>
            <person name="Saw J.H."/>
            <person name="Jorgensen S.L."/>
            <person name="Zaremba-Niedzwiedzka K."/>
            <person name="Martijn J."/>
            <person name="Lind A.E."/>
            <person name="van Eijk R."/>
            <person name="Schleper C."/>
            <person name="Guy L."/>
            <person name="Ettema T.J."/>
        </authorList>
    </citation>
    <scope>NUCLEOTIDE SEQUENCE</scope>
</reference>
<comment type="caution">
    <text evidence="1">The sequence shown here is derived from an EMBL/GenBank/DDBJ whole genome shotgun (WGS) entry which is preliminary data.</text>
</comment>
<proteinExistence type="predicted"/>
<protein>
    <submittedName>
        <fullName evidence="1">Uncharacterized protein</fullName>
    </submittedName>
</protein>
<dbReference type="EMBL" id="LAZR01002543">
    <property type="protein sequence ID" value="KKN28684.1"/>
    <property type="molecule type" value="Genomic_DNA"/>
</dbReference>